<evidence type="ECO:0000313" key="2">
    <source>
        <dbReference type="EMBL" id="KAK7500951.1"/>
    </source>
</evidence>
<evidence type="ECO:0000259" key="1">
    <source>
        <dbReference type="Pfam" id="PF15633"/>
    </source>
</evidence>
<keyword evidence="3" id="KW-1185">Reference proteome</keyword>
<protein>
    <recommendedName>
        <fullName evidence="1">Tox-ART-HYD1 domain-containing protein</fullName>
    </recommendedName>
</protein>
<evidence type="ECO:0000313" key="3">
    <source>
        <dbReference type="Proteomes" id="UP001519460"/>
    </source>
</evidence>
<name>A0ABD0LNB6_9CAEN</name>
<dbReference type="Proteomes" id="UP001519460">
    <property type="component" value="Unassembled WGS sequence"/>
</dbReference>
<dbReference type="EMBL" id="JACVVK020000034">
    <property type="protein sequence ID" value="KAK7500951.1"/>
    <property type="molecule type" value="Genomic_DNA"/>
</dbReference>
<dbReference type="AlphaFoldDB" id="A0ABD0LNB6"/>
<organism evidence="2 3">
    <name type="scientific">Batillaria attramentaria</name>
    <dbReference type="NCBI Taxonomy" id="370345"/>
    <lineage>
        <taxon>Eukaryota</taxon>
        <taxon>Metazoa</taxon>
        <taxon>Spiralia</taxon>
        <taxon>Lophotrochozoa</taxon>
        <taxon>Mollusca</taxon>
        <taxon>Gastropoda</taxon>
        <taxon>Caenogastropoda</taxon>
        <taxon>Sorbeoconcha</taxon>
        <taxon>Cerithioidea</taxon>
        <taxon>Batillariidae</taxon>
        <taxon>Batillaria</taxon>
    </lineage>
</organism>
<accession>A0ABD0LNB6</accession>
<reference evidence="2 3" key="1">
    <citation type="journal article" date="2023" name="Sci. Data">
        <title>Genome assembly of the Korean intertidal mud-creeper Batillaria attramentaria.</title>
        <authorList>
            <person name="Patra A.K."/>
            <person name="Ho P.T."/>
            <person name="Jun S."/>
            <person name="Lee S.J."/>
            <person name="Kim Y."/>
            <person name="Won Y.J."/>
        </authorList>
    </citation>
    <scope>NUCLEOTIDE SEQUENCE [LARGE SCALE GENOMIC DNA]</scope>
    <source>
        <strain evidence="2">Wonlab-2016</strain>
    </source>
</reference>
<comment type="caution">
    <text evidence="2">The sequence shown here is derived from an EMBL/GenBank/DDBJ whole genome shotgun (WGS) entry which is preliminary data.</text>
</comment>
<dbReference type="InterPro" id="IPR028920">
    <property type="entry name" value="Tox-ART-HYD1_dom"/>
</dbReference>
<feature type="domain" description="Tox-ART-HYD1" evidence="1">
    <location>
        <begin position="8"/>
        <end position="72"/>
    </location>
</feature>
<sequence>MSQYVNFYHYTTEHNADNIIRTGVINETADGGPDAKLGRGVYGTKINPQAGQKQIAKNNWTVGWQNRQRSGHVEYVFRINMPRGKLEEKTFSPNRHVYVHRGPIQLNQYDWECLEVN</sequence>
<proteinExistence type="predicted"/>
<dbReference type="Pfam" id="PF15633">
    <property type="entry name" value="Tox-ART-HYD1"/>
    <property type="match status" value="1"/>
</dbReference>
<gene>
    <name evidence="2" type="ORF">BaRGS_00007831</name>
</gene>